<dbReference type="EMBL" id="CP149822">
    <property type="protein sequence ID" value="WZN40955.1"/>
    <property type="molecule type" value="Genomic_DNA"/>
</dbReference>
<evidence type="ECO:0000256" key="3">
    <source>
        <dbReference type="ARBA" id="ARBA00022729"/>
    </source>
</evidence>
<evidence type="ECO:0000313" key="8">
    <source>
        <dbReference type="EMBL" id="WZN40955.1"/>
    </source>
</evidence>
<evidence type="ECO:0000259" key="7">
    <source>
        <dbReference type="Pfam" id="PF14322"/>
    </source>
</evidence>
<name>A0ABZ2YP29_9BACT</name>
<protein>
    <submittedName>
        <fullName evidence="8">RagB/SusD family nutrient uptake outer membrane protein</fullName>
    </submittedName>
</protein>
<dbReference type="PROSITE" id="PS51257">
    <property type="entry name" value="PROKAR_LIPOPROTEIN"/>
    <property type="match status" value="1"/>
</dbReference>
<feature type="domain" description="RagB/SusD" evidence="6">
    <location>
        <begin position="315"/>
        <end position="583"/>
    </location>
</feature>
<organism evidence="8 9">
    <name type="scientific">Chitinophaga pollutisoli</name>
    <dbReference type="NCBI Taxonomy" id="3133966"/>
    <lineage>
        <taxon>Bacteria</taxon>
        <taxon>Pseudomonadati</taxon>
        <taxon>Bacteroidota</taxon>
        <taxon>Chitinophagia</taxon>
        <taxon>Chitinophagales</taxon>
        <taxon>Chitinophagaceae</taxon>
        <taxon>Chitinophaga</taxon>
    </lineage>
</organism>
<feature type="domain" description="SusD-like N-terminal" evidence="7">
    <location>
        <begin position="105"/>
        <end position="204"/>
    </location>
</feature>
<dbReference type="SUPFAM" id="SSF48452">
    <property type="entry name" value="TPR-like"/>
    <property type="match status" value="1"/>
</dbReference>
<evidence type="ECO:0000256" key="2">
    <source>
        <dbReference type="ARBA" id="ARBA00006275"/>
    </source>
</evidence>
<reference evidence="9" key="1">
    <citation type="submission" date="2024-03" db="EMBL/GenBank/DDBJ databases">
        <title>Chitinophaga horti sp. nov., isolated from garden soil.</title>
        <authorList>
            <person name="Lee D.S."/>
            <person name="Han D.M."/>
            <person name="Baek J.H."/>
            <person name="Choi D.G."/>
            <person name="Jeon J.H."/>
            <person name="Jeon C.O."/>
        </authorList>
    </citation>
    <scope>NUCLEOTIDE SEQUENCE [LARGE SCALE GENOMIC DNA]</scope>
    <source>
        <strain evidence="9">GPA1</strain>
    </source>
</reference>
<dbReference type="Proteomes" id="UP001485459">
    <property type="component" value="Chromosome"/>
</dbReference>
<keyword evidence="4" id="KW-0472">Membrane</keyword>
<dbReference type="InterPro" id="IPR033985">
    <property type="entry name" value="SusD-like_N"/>
</dbReference>
<dbReference type="InterPro" id="IPR012944">
    <property type="entry name" value="SusD_RagB_dom"/>
</dbReference>
<keyword evidence="3" id="KW-0732">Signal</keyword>
<comment type="similarity">
    <text evidence="2">Belongs to the SusD family.</text>
</comment>
<keyword evidence="5" id="KW-0998">Cell outer membrane</keyword>
<evidence type="ECO:0000259" key="6">
    <source>
        <dbReference type="Pfam" id="PF07980"/>
    </source>
</evidence>
<dbReference type="Pfam" id="PF14322">
    <property type="entry name" value="SusD-like_3"/>
    <property type="match status" value="1"/>
</dbReference>
<dbReference type="InterPro" id="IPR011990">
    <property type="entry name" value="TPR-like_helical_dom_sf"/>
</dbReference>
<dbReference type="Pfam" id="PF07980">
    <property type="entry name" value="SusD_RagB"/>
    <property type="match status" value="1"/>
</dbReference>
<comment type="subcellular location">
    <subcellularLocation>
        <location evidence="1">Cell outer membrane</location>
    </subcellularLocation>
</comment>
<evidence type="ECO:0000256" key="4">
    <source>
        <dbReference type="ARBA" id="ARBA00023136"/>
    </source>
</evidence>
<accession>A0ABZ2YP29</accession>
<evidence type="ECO:0000313" key="9">
    <source>
        <dbReference type="Proteomes" id="UP001485459"/>
    </source>
</evidence>
<evidence type="ECO:0000256" key="1">
    <source>
        <dbReference type="ARBA" id="ARBA00004442"/>
    </source>
</evidence>
<dbReference type="RefSeq" id="WP_341835819.1">
    <property type="nucleotide sequence ID" value="NZ_CP149822.1"/>
</dbReference>
<proteinExistence type="inferred from homology"/>
<gene>
    <name evidence="8" type="ORF">WJU16_23620</name>
</gene>
<dbReference type="Gene3D" id="1.25.40.390">
    <property type="match status" value="1"/>
</dbReference>
<evidence type="ECO:0000256" key="5">
    <source>
        <dbReference type="ARBA" id="ARBA00023237"/>
    </source>
</evidence>
<keyword evidence="9" id="KW-1185">Reference proteome</keyword>
<sequence length="583" mass="65743">MKSIYKICFAAMASAGVFTSCAKKDLLDPTVVRTLNEELTFSDSVRTVAFVTAIYSELGANSFTSRYGNGGSLAEGSDESVSRLFGATQPWVPLMIGTLNSTRTTPYEKVYNNGWNNIRRVNTFLKNYNKLPLAEETKNQLLGEVKFLRAWYFWSMVQHFGGLPIIGDKLYTLDDTILEPRASYEDCIEYLVSELDEARELLQAPGDQGGEDYGRANKGFCMGLKARILMFAASPLYNGGQESIANIDQKPLIGYDAPYDNKRWDRAFEAAKDLMDTNWYTLVENNATPGRGFYELFITRKNNEFIFPAMAGSNRTMEANFLPRSRNGNVNGCPSLNAAKRFGTNKGLPITDPASGFNAADPFKNRDPRFNYTILNNGDKWRTNASGTATPIWTHIGAGTDGVDASLVYTGMFFRKFCNESSTANAGTNTDRVMPIIRFADILLMHAEAAIEKPTPDYAAAAEDIIRIRKRAGIQPGADNRYGLKDDNTVEYWREIIRNERAVELCLEDSRFWDVRRWKTAPVELNTTIMRLMITKVADNQFTYAELPVDKNPIRVFQPHHYFFPLPMTEVMKNREMLQNPGY</sequence>